<evidence type="ECO:0000256" key="5">
    <source>
        <dbReference type="ARBA" id="ARBA00023315"/>
    </source>
</evidence>
<protein>
    <recommendedName>
        <fullName evidence="7">Aminotransferase class I/classII large domain-containing protein</fullName>
    </recommendedName>
</protein>
<keyword evidence="4 6" id="KW-0663">Pyridoxal phosphate</keyword>
<evidence type="ECO:0000256" key="2">
    <source>
        <dbReference type="ARBA" id="ARBA00008392"/>
    </source>
</evidence>
<dbReference type="Gene3D" id="3.90.1150.10">
    <property type="entry name" value="Aspartate Aminotransferase, domain 1"/>
    <property type="match status" value="1"/>
</dbReference>
<keyword evidence="9" id="KW-1185">Reference proteome</keyword>
<reference evidence="8" key="1">
    <citation type="submission" date="2023-07" db="EMBL/GenBank/DDBJ databases">
        <authorList>
            <consortium name="CYATHOMIX"/>
        </authorList>
    </citation>
    <scope>NUCLEOTIDE SEQUENCE</scope>
    <source>
        <strain evidence="8">N/A</strain>
    </source>
</reference>
<comment type="caution">
    <text evidence="8">The sequence shown here is derived from an EMBL/GenBank/DDBJ whole genome shotgun (WGS) entry which is preliminary data.</text>
</comment>
<gene>
    <name evidence="8" type="ORF">CYNAS_LOCUS1526</name>
</gene>
<dbReference type="PROSITE" id="PS00599">
    <property type="entry name" value="AA_TRANSFER_CLASS_2"/>
    <property type="match status" value="1"/>
</dbReference>
<dbReference type="PANTHER" id="PTHR13693">
    <property type="entry name" value="CLASS II AMINOTRANSFERASE/8-AMINO-7-OXONONANOATE SYNTHASE"/>
    <property type="match status" value="1"/>
</dbReference>
<dbReference type="InterPro" id="IPR001917">
    <property type="entry name" value="Aminotrans_II_pyridoxalP_BS"/>
</dbReference>
<dbReference type="InterPro" id="IPR015424">
    <property type="entry name" value="PyrdxlP-dep_Trfase"/>
</dbReference>
<dbReference type="GO" id="GO:0016020">
    <property type="term" value="C:membrane"/>
    <property type="evidence" value="ECO:0007669"/>
    <property type="project" value="GOC"/>
</dbReference>
<dbReference type="Pfam" id="PF00155">
    <property type="entry name" value="Aminotran_1_2"/>
    <property type="match status" value="1"/>
</dbReference>
<dbReference type="InterPro" id="IPR004839">
    <property type="entry name" value="Aminotransferase_I/II_large"/>
</dbReference>
<comment type="similarity">
    <text evidence="2 6">Belongs to the class-II pyridoxal-phosphate-dependent aminotransferase family.</text>
</comment>
<dbReference type="Gene3D" id="3.40.640.10">
    <property type="entry name" value="Type I PLP-dependent aspartate aminotransferase-like (Major domain)"/>
    <property type="match status" value="1"/>
</dbReference>
<evidence type="ECO:0000259" key="7">
    <source>
        <dbReference type="Pfam" id="PF00155"/>
    </source>
</evidence>
<dbReference type="EMBL" id="CATQJL010000001">
    <property type="protein sequence ID" value="CAJ0589543.1"/>
    <property type="molecule type" value="Genomic_DNA"/>
</dbReference>
<dbReference type="InterPro" id="IPR015421">
    <property type="entry name" value="PyrdxlP-dep_Trfase_major"/>
</dbReference>
<dbReference type="GO" id="GO:0030170">
    <property type="term" value="F:pyridoxal phosphate binding"/>
    <property type="evidence" value="ECO:0007669"/>
    <property type="project" value="InterPro"/>
</dbReference>
<evidence type="ECO:0000256" key="1">
    <source>
        <dbReference type="ARBA" id="ARBA00001933"/>
    </source>
</evidence>
<dbReference type="GO" id="GO:0046513">
    <property type="term" value="P:ceramide biosynthetic process"/>
    <property type="evidence" value="ECO:0007669"/>
    <property type="project" value="TreeGrafter"/>
</dbReference>
<keyword evidence="5" id="KW-0012">Acyltransferase</keyword>
<evidence type="ECO:0000256" key="6">
    <source>
        <dbReference type="RuleBase" id="RU003693"/>
    </source>
</evidence>
<dbReference type="InterPro" id="IPR050087">
    <property type="entry name" value="AON_synthase_class-II"/>
</dbReference>
<dbReference type="SUPFAM" id="SSF53383">
    <property type="entry name" value="PLP-dependent transferases"/>
    <property type="match status" value="1"/>
</dbReference>
<name>A0AA36DN72_CYLNA</name>
<dbReference type="PANTHER" id="PTHR13693:SF54">
    <property type="entry name" value="SERINE PALMITOYLTRANSFERASE 3"/>
    <property type="match status" value="1"/>
</dbReference>
<evidence type="ECO:0000256" key="4">
    <source>
        <dbReference type="ARBA" id="ARBA00022898"/>
    </source>
</evidence>
<dbReference type="CDD" id="cd06454">
    <property type="entry name" value="KBL_like"/>
    <property type="match status" value="1"/>
</dbReference>
<organism evidence="8 9">
    <name type="scientific">Cylicocyclus nassatus</name>
    <name type="common">Nematode worm</name>
    <dbReference type="NCBI Taxonomy" id="53992"/>
    <lineage>
        <taxon>Eukaryota</taxon>
        <taxon>Metazoa</taxon>
        <taxon>Ecdysozoa</taxon>
        <taxon>Nematoda</taxon>
        <taxon>Chromadorea</taxon>
        <taxon>Rhabditida</taxon>
        <taxon>Rhabditina</taxon>
        <taxon>Rhabditomorpha</taxon>
        <taxon>Strongyloidea</taxon>
        <taxon>Strongylidae</taxon>
        <taxon>Cylicocyclus</taxon>
    </lineage>
</organism>
<evidence type="ECO:0000313" key="8">
    <source>
        <dbReference type="EMBL" id="CAJ0589543.1"/>
    </source>
</evidence>
<sequence length="541" mass="59606">MDMSSASSSSSEGSLEVVNAADCSSTWSNSNSVAHSDAKKTKWHRSPYTPDGTIGDPSWHVALMVKVSCALMFIFGIISDWLRVRGYLKVKIANDDPRHKGFAPLDSHFEGIYINHIYRKSSDVVNRPITSVPASVMRLKDRYTDDYGWTQKYTGTETDVINMGSYNYLGFSHNDGPCAEEAMRFIDKYGVHIGGTRHERGNHIVHAQIEKCVARYLGVDAAIVFPMGFSTNSMNIPSLVDKGSLILSDKLNHASLVLGCRVSGATIKTFRHNDAKDCEKKLRNALCEVSPKTGKPYNKVLIVIEGIYSMEGTIVDLPEFIRVKKKYGAYIFLDEAHSVGALGPTGKGVVEYWGCNPKDVDVLMGTLTKSFAASGGYIGGTRALIDHIRYGSAGPCYGSAMSPPIAAQVMSSMKIMLGEDGTDIGARKAVQLLRNSRYFRRRLKQMGFLIYGHEDSPVVPLMTFHITKVVEFSRSTLACDIGLVAVGFPATPVTKARVRFCLSADHTKEQLDYVLDVVDRVGDRTNIKYGEKVDKGKVIEY</sequence>
<dbReference type="GO" id="GO:0046512">
    <property type="term" value="P:sphingosine biosynthetic process"/>
    <property type="evidence" value="ECO:0007669"/>
    <property type="project" value="TreeGrafter"/>
</dbReference>
<dbReference type="GO" id="GO:0004758">
    <property type="term" value="F:serine C-palmitoyltransferase activity"/>
    <property type="evidence" value="ECO:0007669"/>
    <property type="project" value="TreeGrafter"/>
</dbReference>
<dbReference type="AlphaFoldDB" id="A0AA36DN72"/>
<keyword evidence="3" id="KW-0808">Transferase</keyword>
<feature type="domain" description="Aminotransferase class I/classII large" evidence="7">
    <location>
        <begin position="158"/>
        <end position="517"/>
    </location>
</feature>
<proteinExistence type="inferred from homology"/>
<evidence type="ECO:0000313" key="9">
    <source>
        <dbReference type="Proteomes" id="UP001176961"/>
    </source>
</evidence>
<evidence type="ECO:0000256" key="3">
    <source>
        <dbReference type="ARBA" id="ARBA00022679"/>
    </source>
</evidence>
<dbReference type="GO" id="GO:0017059">
    <property type="term" value="C:serine palmitoyltransferase complex"/>
    <property type="evidence" value="ECO:0007669"/>
    <property type="project" value="TreeGrafter"/>
</dbReference>
<dbReference type="Proteomes" id="UP001176961">
    <property type="component" value="Unassembled WGS sequence"/>
</dbReference>
<comment type="cofactor">
    <cofactor evidence="1 6">
        <name>pyridoxal 5'-phosphate</name>
        <dbReference type="ChEBI" id="CHEBI:597326"/>
    </cofactor>
</comment>
<dbReference type="InterPro" id="IPR015422">
    <property type="entry name" value="PyrdxlP-dep_Trfase_small"/>
</dbReference>
<accession>A0AA36DN72</accession>